<dbReference type="RefSeq" id="WP_210060786.1">
    <property type="nucleotide sequence ID" value="NZ_JAGGLJ010000008.1"/>
</dbReference>
<keyword evidence="4" id="KW-1185">Reference proteome</keyword>
<dbReference type="InterPro" id="IPR000238">
    <property type="entry name" value="RbfA"/>
</dbReference>
<comment type="subunit">
    <text evidence="2">Monomer. Binds 30S ribosomal subunits, but not 50S ribosomal subunits or 70S ribosomes.</text>
</comment>
<protein>
    <recommendedName>
        <fullName evidence="2">Ribosome-binding factor A</fullName>
    </recommendedName>
</protein>
<dbReference type="PANTHER" id="PTHR33515">
    <property type="entry name" value="RIBOSOME-BINDING FACTOR A, CHLOROPLASTIC-RELATED"/>
    <property type="match status" value="1"/>
</dbReference>
<keyword evidence="1 2" id="KW-0690">Ribosome biogenesis</keyword>
<dbReference type="InterPro" id="IPR015946">
    <property type="entry name" value="KH_dom-like_a/b"/>
</dbReference>
<evidence type="ECO:0000256" key="1">
    <source>
        <dbReference type="ARBA" id="ARBA00022517"/>
    </source>
</evidence>
<dbReference type="PROSITE" id="PS01319">
    <property type="entry name" value="RBFA"/>
    <property type="match status" value="1"/>
</dbReference>
<name>A0ABS4KCH6_9FIRM</name>
<dbReference type="Pfam" id="PF02033">
    <property type="entry name" value="RBFA"/>
    <property type="match status" value="1"/>
</dbReference>
<comment type="caution">
    <text evidence="3">The sequence shown here is derived from an EMBL/GenBank/DDBJ whole genome shotgun (WGS) entry which is preliminary data.</text>
</comment>
<dbReference type="SUPFAM" id="SSF89919">
    <property type="entry name" value="Ribosome-binding factor A, RbfA"/>
    <property type="match status" value="1"/>
</dbReference>
<evidence type="ECO:0000313" key="3">
    <source>
        <dbReference type="EMBL" id="MBP2025494.1"/>
    </source>
</evidence>
<comment type="function">
    <text evidence="2">One of several proteins that assist in the late maturation steps of the functional core of the 30S ribosomal subunit. Associates with free 30S ribosomal subunits (but not with 30S subunits that are part of 70S ribosomes or polysomes). Required for efficient processing of 16S rRNA. May interact with the 5'-terminal helix region of 16S rRNA.</text>
</comment>
<gene>
    <name evidence="2" type="primary">rbfA</name>
    <name evidence="3" type="ORF">J2Z71_001027</name>
</gene>
<evidence type="ECO:0000256" key="2">
    <source>
        <dbReference type="HAMAP-Rule" id="MF_00003"/>
    </source>
</evidence>
<dbReference type="HAMAP" id="MF_00003">
    <property type="entry name" value="RbfA"/>
    <property type="match status" value="1"/>
</dbReference>
<comment type="similarity">
    <text evidence="2">Belongs to the RbfA family.</text>
</comment>
<dbReference type="InterPro" id="IPR023799">
    <property type="entry name" value="RbfA_dom_sf"/>
</dbReference>
<organism evidence="3 4">
    <name type="scientific">Peptoniphilus stercorisuis</name>
    <dbReference type="NCBI Taxonomy" id="1436965"/>
    <lineage>
        <taxon>Bacteria</taxon>
        <taxon>Bacillati</taxon>
        <taxon>Bacillota</taxon>
        <taxon>Tissierellia</taxon>
        <taxon>Tissierellales</taxon>
        <taxon>Peptoniphilaceae</taxon>
        <taxon>Peptoniphilus</taxon>
    </lineage>
</organism>
<dbReference type="EMBL" id="JAGGLJ010000008">
    <property type="protein sequence ID" value="MBP2025494.1"/>
    <property type="molecule type" value="Genomic_DNA"/>
</dbReference>
<reference evidence="3 4" key="1">
    <citation type="submission" date="2021-03" db="EMBL/GenBank/DDBJ databases">
        <title>Genomic Encyclopedia of Type Strains, Phase IV (KMG-IV): sequencing the most valuable type-strain genomes for metagenomic binning, comparative biology and taxonomic classification.</title>
        <authorList>
            <person name="Goeker M."/>
        </authorList>
    </citation>
    <scope>NUCLEOTIDE SEQUENCE [LARGE SCALE GENOMIC DNA]</scope>
    <source>
        <strain evidence="3 4">DSM 27563</strain>
    </source>
</reference>
<comment type="subcellular location">
    <subcellularLocation>
        <location evidence="2">Cytoplasm</location>
    </subcellularLocation>
</comment>
<dbReference type="PANTHER" id="PTHR33515:SF1">
    <property type="entry name" value="RIBOSOME-BINDING FACTOR A, CHLOROPLASTIC-RELATED"/>
    <property type="match status" value="1"/>
</dbReference>
<dbReference type="InterPro" id="IPR020053">
    <property type="entry name" value="Ribosome-bd_factorA_CS"/>
</dbReference>
<evidence type="ECO:0000313" key="4">
    <source>
        <dbReference type="Proteomes" id="UP001519306"/>
    </source>
</evidence>
<keyword evidence="2" id="KW-0963">Cytoplasm</keyword>
<accession>A0ABS4KCH6</accession>
<dbReference type="Proteomes" id="UP001519306">
    <property type="component" value="Unassembled WGS sequence"/>
</dbReference>
<dbReference type="Gene3D" id="3.30.300.20">
    <property type="match status" value="1"/>
</dbReference>
<dbReference type="NCBIfam" id="TIGR00082">
    <property type="entry name" value="rbfA"/>
    <property type="match status" value="1"/>
</dbReference>
<proteinExistence type="inferred from homology"/>
<sequence>MNKKRIQQISEEVRRCVSDIVQNKVKDPRIPEIISISHVDVTNDLSFAKIYISIFGSEKEQEEAIEGLNSAKGFVKKELGRSVKLRAMPELIFVADDSIERGVKMAKLINEVNHGDK</sequence>